<evidence type="ECO:0000313" key="2">
    <source>
        <dbReference type="EMBL" id="MEQ2508714.1"/>
    </source>
</evidence>
<reference evidence="2 3" key="1">
    <citation type="submission" date="2024-04" db="EMBL/GenBank/DDBJ databases">
        <title>Human intestinal bacterial collection.</title>
        <authorList>
            <person name="Pauvert C."/>
            <person name="Hitch T.C.A."/>
            <person name="Clavel T."/>
        </authorList>
    </citation>
    <scope>NUCLEOTIDE SEQUENCE [LARGE SCALE GENOMIC DNA]</scope>
    <source>
        <strain evidence="2 3">CLA-AA-H174</strain>
    </source>
</reference>
<dbReference type="Proteomes" id="UP001465717">
    <property type="component" value="Unassembled WGS sequence"/>
</dbReference>
<name>A0ABV1FZX6_9BACT</name>
<protein>
    <submittedName>
        <fullName evidence="2">Uncharacterized protein</fullName>
    </submittedName>
</protein>
<keyword evidence="1" id="KW-0812">Transmembrane</keyword>
<keyword evidence="1" id="KW-0472">Membrane</keyword>
<sequence>MENDDYKKKLIPMQLMALLPPIAVKFFYVTFVLSKNPKGCNYSPTSHGIYHMSQEDCDLALQTLIDNGIVNAIPNGDWYKLVVNYDKFKEFNYPFKDLFDKDGIKLSTEVTFKNNKVEGIINQLTLSEKEEMVKRLGYELASSSDNDRKKEIRDEMARECFILSKKDAK</sequence>
<feature type="transmembrane region" description="Helical" evidence="1">
    <location>
        <begin position="12"/>
        <end position="33"/>
    </location>
</feature>
<keyword evidence="1" id="KW-1133">Transmembrane helix</keyword>
<accession>A0ABV1FZX6</accession>
<dbReference type="RefSeq" id="WP_349226380.1">
    <property type="nucleotide sequence ID" value="NZ_JBBNFG020000005.1"/>
</dbReference>
<organism evidence="2 3">
    <name type="scientific">Segatella sinensis</name>
    <dbReference type="NCBI Taxonomy" id="3085167"/>
    <lineage>
        <taxon>Bacteria</taxon>
        <taxon>Pseudomonadati</taxon>
        <taxon>Bacteroidota</taxon>
        <taxon>Bacteroidia</taxon>
        <taxon>Bacteroidales</taxon>
        <taxon>Prevotellaceae</taxon>
        <taxon>Segatella</taxon>
    </lineage>
</organism>
<proteinExistence type="predicted"/>
<gene>
    <name evidence="2" type="ORF">AAAT87_10560</name>
</gene>
<keyword evidence="3" id="KW-1185">Reference proteome</keyword>
<evidence type="ECO:0000256" key="1">
    <source>
        <dbReference type="SAM" id="Phobius"/>
    </source>
</evidence>
<evidence type="ECO:0000313" key="3">
    <source>
        <dbReference type="Proteomes" id="UP001465717"/>
    </source>
</evidence>
<dbReference type="EMBL" id="JBBNGE010000037">
    <property type="protein sequence ID" value="MEQ2508714.1"/>
    <property type="molecule type" value="Genomic_DNA"/>
</dbReference>
<comment type="caution">
    <text evidence="2">The sequence shown here is derived from an EMBL/GenBank/DDBJ whole genome shotgun (WGS) entry which is preliminary data.</text>
</comment>